<accession>A0ACC2PL21</accession>
<name>A0ACC2PL21_9HYME</name>
<reference evidence="1" key="1">
    <citation type="submission" date="2023-04" db="EMBL/GenBank/DDBJ databases">
        <title>A chromosome-level genome assembly of the parasitoid wasp Eretmocerus hayati.</title>
        <authorList>
            <person name="Zhong Y."/>
            <person name="Liu S."/>
            <person name="Liu Y."/>
        </authorList>
    </citation>
    <scope>NUCLEOTIDE SEQUENCE</scope>
    <source>
        <strain evidence="1">ZJU_SS_LIU_2023</strain>
    </source>
</reference>
<evidence type="ECO:0000313" key="1">
    <source>
        <dbReference type="EMBL" id="KAJ8684082.1"/>
    </source>
</evidence>
<protein>
    <submittedName>
        <fullName evidence="1">Uncharacterized protein</fullName>
    </submittedName>
</protein>
<dbReference type="Proteomes" id="UP001239111">
    <property type="component" value="Chromosome 1"/>
</dbReference>
<keyword evidence="2" id="KW-1185">Reference proteome</keyword>
<evidence type="ECO:0000313" key="2">
    <source>
        <dbReference type="Proteomes" id="UP001239111"/>
    </source>
</evidence>
<sequence>MKWQSFAFVFQSNDAISRIRETLEAKDRPSYPIMWRELMSLKEMSKLKTDRERENTYIKLVKELQLASQNSLYIDVQSENLDKVLDTMSQMGLMGDYFMALLVGLDSTQKVDMRKYLSKDSVANVTQFRIIRDGPSDASIEAALLYDSVFVLSDAMNLLLKELGPNEARKIRPKPLSCLDKTKKYEVGERLINLIRRRTRMGRRTGPMTFNDKHEREFELEILNTQAGRTTQVGVWNKDGLHISRDEKNMNDSLNEAAKNKVFIVSTRVGSPYITPVPEEAKGRLIGEKKYIGYCIDLIEQIEQHLGIKCQFELVPDGKYGSRNPVTKQWDGLIRRLLDLKADLAICDLTITSERQSAVDFTAPFMNLGISILYSKSEKVVPKLFAFMDPFSVEVWMYTATGYLIVSLMLFWSARWAPEEWVNPHPCNDENEELENNFSMMNSMWLTMGSLMQQGSDILPRATSIRLMTGVYWFFVLIMVSSYTANLAAFLTAVKMEESINDVEDLAKQTKIAYGALKDGSTYSFFKNSNTSLYQRIFNTMAEAKPSVFTKTNDEGVERVIKGRRKYAFFMESTGIEYQVERHCELQQVGALLDNKGYGIAMPPNSPYRTLFSTAILHLQEKGMLQTLKQKWWKDMGGGLCDEESDEPVDSNELSMAHVGGVFLVLIFGCIMSVMLGIIEFLWNARQVAIEEKITPREALINEFKFVIDFSKTCKPVKTSKSSSKSSSSAKSSERNSRSASKRSRSAEAAPPSRRTSGERFEMLELGEGGMSSRTDLASRSGSRVRADVESRASRSRLNADSVSRRSVDARR</sequence>
<dbReference type="EMBL" id="CM056741">
    <property type="protein sequence ID" value="KAJ8684082.1"/>
    <property type="molecule type" value="Genomic_DNA"/>
</dbReference>
<gene>
    <name evidence="1" type="ORF">QAD02_019874</name>
</gene>
<proteinExistence type="predicted"/>
<comment type="caution">
    <text evidence="1">The sequence shown here is derived from an EMBL/GenBank/DDBJ whole genome shotgun (WGS) entry which is preliminary data.</text>
</comment>
<organism evidence="1 2">
    <name type="scientific">Eretmocerus hayati</name>
    <dbReference type="NCBI Taxonomy" id="131215"/>
    <lineage>
        <taxon>Eukaryota</taxon>
        <taxon>Metazoa</taxon>
        <taxon>Ecdysozoa</taxon>
        <taxon>Arthropoda</taxon>
        <taxon>Hexapoda</taxon>
        <taxon>Insecta</taxon>
        <taxon>Pterygota</taxon>
        <taxon>Neoptera</taxon>
        <taxon>Endopterygota</taxon>
        <taxon>Hymenoptera</taxon>
        <taxon>Apocrita</taxon>
        <taxon>Proctotrupomorpha</taxon>
        <taxon>Chalcidoidea</taxon>
        <taxon>Aphelinidae</taxon>
        <taxon>Aphelininae</taxon>
        <taxon>Eretmocerus</taxon>
    </lineage>
</organism>